<gene>
    <name evidence="1" type="ORF">M421DRAFT_282261</name>
</gene>
<dbReference type="GeneID" id="54346574"/>
<dbReference type="RefSeq" id="XP_033452248.1">
    <property type="nucleotide sequence ID" value="XM_033588927.1"/>
</dbReference>
<dbReference type="AlphaFoldDB" id="A0A6A5RXC5"/>
<dbReference type="EMBL" id="ML978959">
    <property type="protein sequence ID" value="KAF1932000.1"/>
    <property type="molecule type" value="Genomic_DNA"/>
</dbReference>
<accession>A0A6A5RXC5</accession>
<sequence length="149" mass="17030">MRGSGSSLDCALQPRKHGASQRLCTLHERCWTRFVHDPDMQYHSSVAPFNIEPHTQRSHRIGPASSSFQQTVEHDTPHMHVGRSMDVTYVLSFGQNYIHSLRQCIPLSSELRKRSKFTMYTAVPEPAKPFTQTVYARAHVKKPSPKMVQ</sequence>
<organism evidence="1 2">
    <name type="scientific">Didymella exigua CBS 183.55</name>
    <dbReference type="NCBI Taxonomy" id="1150837"/>
    <lineage>
        <taxon>Eukaryota</taxon>
        <taxon>Fungi</taxon>
        <taxon>Dikarya</taxon>
        <taxon>Ascomycota</taxon>
        <taxon>Pezizomycotina</taxon>
        <taxon>Dothideomycetes</taxon>
        <taxon>Pleosporomycetidae</taxon>
        <taxon>Pleosporales</taxon>
        <taxon>Pleosporineae</taxon>
        <taxon>Didymellaceae</taxon>
        <taxon>Didymella</taxon>
    </lineage>
</organism>
<keyword evidence="2" id="KW-1185">Reference proteome</keyword>
<evidence type="ECO:0000313" key="1">
    <source>
        <dbReference type="EMBL" id="KAF1932000.1"/>
    </source>
</evidence>
<proteinExistence type="predicted"/>
<protein>
    <submittedName>
        <fullName evidence="1">Uncharacterized protein</fullName>
    </submittedName>
</protein>
<name>A0A6A5RXC5_9PLEO</name>
<reference evidence="1" key="1">
    <citation type="journal article" date="2020" name="Stud. Mycol.">
        <title>101 Dothideomycetes genomes: a test case for predicting lifestyles and emergence of pathogens.</title>
        <authorList>
            <person name="Haridas S."/>
            <person name="Albert R."/>
            <person name="Binder M."/>
            <person name="Bloem J."/>
            <person name="Labutti K."/>
            <person name="Salamov A."/>
            <person name="Andreopoulos B."/>
            <person name="Baker S."/>
            <person name="Barry K."/>
            <person name="Bills G."/>
            <person name="Bluhm B."/>
            <person name="Cannon C."/>
            <person name="Castanera R."/>
            <person name="Culley D."/>
            <person name="Daum C."/>
            <person name="Ezra D."/>
            <person name="Gonzalez J."/>
            <person name="Henrissat B."/>
            <person name="Kuo A."/>
            <person name="Liang C."/>
            <person name="Lipzen A."/>
            <person name="Lutzoni F."/>
            <person name="Magnuson J."/>
            <person name="Mondo S."/>
            <person name="Nolan M."/>
            <person name="Ohm R."/>
            <person name="Pangilinan J."/>
            <person name="Park H.-J."/>
            <person name="Ramirez L."/>
            <person name="Alfaro M."/>
            <person name="Sun H."/>
            <person name="Tritt A."/>
            <person name="Yoshinaga Y."/>
            <person name="Zwiers L.-H."/>
            <person name="Turgeon B."/>
            <person name="Goodwin S."/>
            <person name="Spatafora J."/>
            <person name="Crous P."/>
            <person name="Grigoriev I."/>
        </authorList>
    </citation>
    <scope>NUCLEOTIDE SEQUENCE</scope>
    <source>
        <strain evidence="1">CBS 183.55</strain>
    </source>
</reference>
<dbReference type="Proteomes" id="UP000800082">
    <property type="component" value="Unassembled WGS sequence"/>
</dbReference>
<evidence type="ECO:0000313" key="2">
    <source>
        <dbReference type="Proteomes" id="UP000800082"/>
    </source>
</evidence>